<dbReference type="GO" id="GO:0016758">
    <property type="term" value="F:hexosyltransferase activity"/>
    <property type="evidence" value="ECO:0007669"/>
    <property type="project" value="InterPro"/>
</dbReference>
<dbReference type="SUPFAM" id="SSF53756">
    <property type="entry name" value="UDP-Glycosyltransferase/glycogen phosphorylase"/>
    <property type="match status" value="1"/>
</dbReference>
<feature type="domain" description="Diacylglycerol glucosyltransferase N-terminal" evidence="6">
    <location>
        <begin position="18"/>
        <end position="183"/>
    </location>
</feature>
<reference evidence="8" key="1">
    <citation type="submission" date="2019-05" db="EMBL/GenBank/DDBJ databases">
        <title>Complete genome sequencing of Dialister sp. strain 5BBH33.</title>
        <authorList>
            <person name="Sakamoto M."/>
            <person name="Murakami T."/>
            <person name="Mori H."/>
        </authorList>
    </citation>
    <scope>NUCLEOTIDE SEQUENCE [LARGE SCALE GENOMIC DNA]</scope>
    <source>
        <strain evidence="8">5BBH33</strain>
    </source>
</reference>
<organism evidence="7 8">
    <name type="scientific">Dialister hominis</name>
    <dbReference type="NCBI Taxonomy" id="2582419"/>
    <lineage>
        <taxon>Bacteria</taxon>
        <taxon>Bacillati</taxon>
        <taxon>Bacillota</taxon>
        <taxon>Negativicutes</taxon>
        <taxon>Veillonellales</taxon>
        <taxon>Veillonellaceae</taxon>
        <taxon>Dialister</taxon>
    </lineage>
</organism>
<evidence type="ECO:0000259" key="5">
    <source>
        <dbReference type="Pfam" id="PF04101"/>
    </source>
</evidence>
<dbReference type="RefSeq" id="WP_232518031.1">
    <property type="nucleotide sequence ID" value="NZ_AP019697.1"/>
</dbReference>
<dbReference type="AlphaFoldDB" id="A0A8D4UVF1"/>
<sequence>MQKKREFFIMTASIGEGHSQAARAIAETIKQVHPDDAVRVLDFLSRDVLSIDHVLKESYLKMIRIFPEMYDSLYSNSQNRHLGATFQSLLSWSFRKRMKRLITVLKPDALLFTHPFPACAANLLKKEGDINTPLLGVITDFDIHQLWVYKHLDVYCVPSEDVARKLEAHNVPRNIIHTTGIPVRKSFYEELKNPSPKEKRTVLIMGGGLGLGNITDTLLRLDKVDSVSQFIIATGQNINLYEEVASIRSSLRHPVDLHSYTNKVAEMMSKSELIVTKPGALTCTEALTMNLPMVLVNALPGQERANAQHLEEQGCAVWIRKNELADTVDGLLKNEDKLKQMALACGNDKKDSALEIVQILDHMLESNTNRNRYLQFKERGYLFDYNENVEICISS</sequence>
<evidence type="ECO:0000256" key="4">
    <source>
        <dbReference type="ARBA" id="ARBA00022679"/>
    </source>
</evidence>
<evidence type="ECO:0000256" key="1">
    <source>
        <dbReference type="ARBA" id="ARBA00004370"/>
    </source>
</evidence>
<evidence type="ECO:0000313" key="7">
    <source>
        <dbReference type="EMBL" id="BBK25634.1"/>
    </source>
</evidence>
<dbReference type="PANTHER" id="PTHR43025:SF3">
    <property type="entry name" value="MONOGALACTOSYLDIACYLGLYCEROL SYNTHASE 1, CHLOROPLASTIC"/>
    <property type="match status" value="1"/>
</dbReference>
<dbReference type="InterPro" id="IPR009695">
    <property type="entry name" value="Diacylglyc_glucosyltr_N"/>
</dbReference>
<dbReference type="Gene3D" id="3.40.50.2000">
    <property type="entry name" value="Glycogen Phosphorylase B"/>
    <property type="match status" value="1"/>
</dbReference>
<gene>
    <name evidence="7" type="ORF">Dia5BBH33_15690</name>
</gene>
<name>A0A8D4UVF1_9FIRM</name>
<proteinExistence type="inferred from homology"/>
<dbReference type="Pfam" id="PF04101">
    <property type="entry name" value="Glyco_tran_28_C"/>
    <property type="match status" value="1"/>
</dbReference>
<dbReference type="GO" id="GO:0009247">
    <property type="term" value="P:glycolipid biosynthetic process"/>
    <property type="evidence" value="ECO:0007669"/>
    <property type="project" value="InterPro"/>
</dbReference>
<dbReference type="Pfam" id="PF06925">
    <property type="entry name" value="MGDG_synth"/>
    <property type="match status" value="1"/>
</dbReference>
<dbReference type="GeneID" id="92716791"/>
<feature type="domain" description="Glycosyl transferase family 28 C-terminal" evidence="5">
    <location>
        <begin position="201"/>
        <end position="351"/>
    </location>
</feature>
<dbReference type="GO" id="GO:0016020">
    <property type="term" value="C:membrane"/>
    <property type="evidence" value="ECO:0007669"/>
    <property type="project" value="UniProtKB-SubCell"/>
</dbReference>
<comment type="similarity">
    <text evidence="2">Belongs to the glycosyltransferase 28 family.</text>
</comment>
<dbReference type="InterPro" id="IPR007235">
    <property type="entry name" value="Glyco_trans_28_C"/>
</dbReference>
<evidence type="ECO:0000256" key="2">
    <source>
        <dbReference type="ARBA" id="ARBA00006962"/>
    </source>
</evidence>
<dbReference type="EMBL" id="AP019697">
    <property type="protein sequence ID" value="BBK25634.1"/>
    <property type="molecule type" value="Genomic_DNA"/>
</dbReference>
<accession>A0A8D4UVF1</accession>
<dbReference type="Proteomes" id="UP000320585">
    <property type="component" value="Chromosome"/>
</dbReference>
<evidence type="ECO:0000259" key="6">
    <source>
        <dbReference type="Pfam" id="PF06925"/>
    </source>
</evidence>
<dbReference type="PANTHER" id="PTHR43025">
    <property type="entry name" value="MONOGALACTOSYLDIACYLGLYCEROL SYNTHASE"/>
    <property type="match status" value="1"/>
</dbReference>
<keyword evidence="4 7" id="KW-0808">Transferase</keyword>
<protein>
    <submittedName>
        <fullName evidence="7">UDP-glucuronosyltransferase</fullName>
    </submittedName>
</protein>
<keyword evidence="3" id="KW-0328">Glycosyltransferase</keyword>
<dbReference type="KEGG" id="dho:Dia5BBH33_15690"/>
<keyword evidence="8" id="KW-1185">Reference proteome</keyword>
<evidence type="ECO:0000313" key="8">
    <source>
        <dbReference type="Proteomes" id="UP000320585"/>
    </source>
</evidence>
<evidence type="ECO:0000256" key="3">
    <source>
        <dbReference type="ARBA" id="ARBA00022676"/>
    </source>
</evidence>
<dbReference type="InterPro" id="IPR050519">
    <property type="entry name" value="Glycosyltransf_28_UgtP"/>
</dbReference>
<comment type="subcellular location">
    <subcellularLocation>
        <location evidence="1">Membrane</location>
    </subcellularLocation>
</comment>